<evidence type="ECO:0000256" key="3">
    <source>
        <dbReference type="ARBA" id="ARBA00022737"/>
    </source>
</evidence>
<keyword evidence="3" id="KW-0677">Repeat</keyword>
<evidence type="ECO:0000313" key="6">
    <source>
        <dbReference type="Proteomes" id="UP001295423"/>
    </source>
</evidence>
<evidence type="ECO:0000256" key="2">
    <source>
        <dbReference type="ARBA" id="ARBA00022614"/>
    </source>
</evidence>
<dbReference type="PANTHER" id="PTHR24113:SF12">
    <property type="entry name" value="RAN GTPASE-ACTIVATING PROTEIN 1"/>
    <property type="match status" value="1"/>
</dbReference>
<dbReference type="Pfam" id="PF13516">
    <property type="entry name" value="LRR_6"/>
    <property type="match status" value="1"/>
</dbReference>
<dbReference type="GO" id="GO:0005829">
    <property type="term" value="C:cytosol"/>
    <property type="evidence" value="ECO:0007669"/>
    <property type="project" value="TreeGrafter"/>
</dbReference>
<dbReference type="InterPro" id="IPR001611">
    <property type="entry name" value="Leu-rich_rpt"/>
</dbReference>
<organism evidence="5 6">
    <name type="scientific">Cylindrotheca closterium</name>
    <dbReference type="NCBI Taxonomy" id="2856"/>
    <lineage>
        <taxon>Eukaryota</taxon>
        <taxon>Sar</taxon>
        <taxon>Stramenopiles</taxon>
        <taxon>Ochrophyta</taxon>
        <taxon>Bacillariophyta</taxon>
        <taxon>Bacillariophyceae</taxon>
        <taxon>Bacillariophycidae</taxon>
        <taxon>Bacillariales</taxon>
        <taxon>Bacillariaceae</taxon>
        <taxon>Cylindrotheca</taxon>
    </lineage>
</organism>
<gene>
    <name evidence="5" type="ORF">CYCCA115_LOCUS19424</name>
</gene>
<name>A0AAD2G3W3_9STRA</name>
<dbReference type="PANTHER" id="PTHR24113">
    <property type="entry name" value="RAN GTPASE-ACTIVATING PROTEIN 1"/>
    <property type="match status" value="1"/>
</dbReference>
<accession>A0AAD2G3W3</accession>
<keyword evidence="6" id="KW-1185">Reference proteome</keyword>
<evidence type="ECO:0000256" key="1">
    <source>
        <dbReference type="ARBA" id="ARBA00022468"/>
    </source>
</evidence>
<dbReference type="GO" id="GO:0048471">
    <property type="term" value="C:perinuclear region of cytoplasm"/>
    <property type="evidence" value="ECO:0007669"/>
    <property type="project" value="TreeGrafter"/>
</dbReference>
<dbReference type="GO" id="GO:0006913">
    <property type="term" value="P:nucleocytoplasmic transport"/>
    <property type="evidence" value="ECO:0007669"/>
    <property type="project" value="TreeGrafter"/>
</dbReference>
<evidence type="ECO:0000256" key="4">
    <source>
        <dbReference type="SAM" id="MobiDB-lite"/>
    </source>
</evidence>
<dbReference type="SMART" id="SM00368">
    <property type="entry name" value="LRR_RI"/>
    <property type="match status" value="5"/>
</dbReference>
<dbReference type="InterPro" id="IPR027038">
    <property type="entry name" value="RanGap"/>
</dbReference>
<proteinExistence type="predicted"/>
<evidence type="ECO:0000313" key="5">
    <source>
        <dbReference type="EMBL" id="CAJ1961889.1"/>
    </source>
</evidence>
<dbReference type="GO" id="GO:0005096">
    <property type="term" value="F:GTPase activator activity"/>
    <property type="evidence" value="ECO:0007669"/>
    <property type="project" value="UniProtKB-KW"/>
</dbReference>
<feature type="region of interest" description="Disordered" evidence="4">
    <location>
        <begin position="161"/>
        <end position="205"/>
    </location>
</feature>
<dbReference type="Gene3D" id="3.80.10.10">
    <property type="entry name" value="Ribonuclease Inhibitor"/>
    <property type="match status" value="2"/>
</dbReference>
<feature type="compositionally biased region" description="Acidic residues" evidence="4">
    <location>
        <begin position="166"/>
        <end position="179"/>
    </location>
</feature>
<protein>
    <submittedName>
        <fullName evidence="5">Uncharacterized protein</fullName>
    </submittedName>
</protein>
<dbReference type="Proteomes" id="UP001295423">
    <property type="component" value="Unassembled WGS sequence"/>
</dbReference>
<dbReference type="SUPFAM" id="SSF52047">
    <property type="entry name" value="RNI-like"/>
    <property type="match status" value="1"/>
</dbReference>
<keyword evidence="2" id="KW-0433">Leucine-rich repeat</keyword>
<reference evidence="5" key="1">
    <citation type="submission" date="2023-08" db="EMBL/GenBank/DDBJ databases">
        <authorList>
            <person name="Audoor S."/>
            <person name="Bilcke G."/>
        </authorList>
    </citation>
    <scope>NUCLEOTIDE SEQUENCE</scope>
</reference>
<dbReference type="GO" id="GO:0031267">
    <property type="term" value="F:small GTPase binding"/>
    <property type="evidence" value="ECO:0007669"/>
    <property type="project" value="TreeGrafter"/>
</dbReference>
<dbReference type="EMBL" id="CAKOGP040002091">
    <property type="protein sequence ID" value="CAJ1961889.1"/>
    <property type="molecule type" value="Genomic_DNA"/>
</dbReference>
<sequence>MSTRTIQTSAYGGMNRKLRFNGKMKSREIIEWLREAKQERYYTILKFDEVILNSAIIAEVLDLLRISSRHGRVWERVSLEFCEGPVDLVVSSLVLMDCVRHLFLASDKIQDDLMDRLSTALRISTSLKSLWLLIPMTEVSATHLGSAMKYNRSIDKLSLSGSNWENSDDSDSDSDDDTNDGSKSLRPKLFGKQNAGNSPVENQMSPRDAAMSLALGLKYNDGIQSLDISCCDLPDEAMAPIIDGLVGHPYLEALNISRNRCRIQSVEALGRVVEDDDCLIRSLDLREQSPHDALEISPLSFALRQNRSLEALRISHNELVDSQVLELVDSFRGNASIKELDLEHNNITEKGIPDLTKYIKELPSLTKLLLGGNAIGEEGFNFLESLEDDDDSICTITEEDLRPAKPRSTKTAKTSKSTAAAAVSNNVSFLTGIAE</sequence>
<dbReference type="GO" id="GO:0005634">
    <property type="term" value="C:nucleus"/>
    <property type="evidence" value="ECO:0007669"/>
    <property type="project" value="TreeGrafter"/>
</dbReference>
<feature type="compositionally biased region" description="Polar residues" evidence="4">
    <location>
        <begin position="194"/>
        <end position="205"/>
    </location>
</feature>
<dbReference type="AlphaFoldDB" id="A0AAD2G3W3"/>
<dbReference type="InterPro" id="IPR032675">
    <property type="entry name" value="LRR_dom_sf"/>
</dbReference>
<comment type="caution">
    <text evidence="5">The sequence shown here is derived from an EMBL/GenBank/DDBJ whole genome shotgun (WGS) entry which is preliminary data.</text>
</comment>
<keyword evidence="1" id="KW-0343">GTPase activation</keyword>